<evidence type="ECO:0000313" key="1">
    <source>
        <dbReference type="EMBL" id="WOG84870.1"/>
    </source>
</evidence>
<sequence>MKKKKAKQQGSKILPCDKKLLEIPEDCSLKVQIEPSTSFMEESLGDILKWMHDNIHNQCTRLPDEQSLWNNIDLGKDIAGGTFLDSGFGMDFSNEVLGDLDFPNDMLGDLDFNGSLEIALATTTGNELVQA</sequence>
<accession>A0A166III5</accession>
<dbReference type="AlphaFoldDB" id="A0A166III5"/>
<evidence type="ECO:0000313" key="2">
    <source>
        <dbReference type="Proteomes" id="UP000077755"/>
    </source>
</evidence>
<dbReference type="EMBL" id="CP093343">
    <property type="protein sequence ID" value="WOG84870.1"/>
    <property type="molecule type" value="Genomic_DNA"/>
</dbReference>
<keyword evidence="2" id="KW-1185">Reference proteome</keyword>
<reference evidence="1" key="2">
    <citation type="submission" date="2022-03" db="EMBL/GenBank/DDBJ databases">
        <title>Draft title - Genomic analysis of global carrot germplasm unveils the trajectory of domestication and the origin of high carotenoid orange carrot.</title>
        <authorList>
            <person name="Iorizzo M."/>
            <person name="Ellison S."/>
            <person name="Senalik D."/>
            <person name="Macko-Podgorni A."/>
            <person name="Grzebelus D."/>
            <person name="Bostan H."/>
            <person name="Rolling W."/>
            <person name="Curaba J."/>
            <person name="Simon P."/>
        </authorList>
    </citation>
    <scope>NUCLEOTIDE SEQUENCE</scope>
    <source>
        <tissue evidence="1">Leaf</tissue>
    </source>
</reference>
<protein>
    <submittedName>
        <fullName evidence="1">Uncharacterized protein</fullName>
    </submittedName>
</protein>
<gene>
    <name evidence="1" type="ORF">DCAR_0104055</name>
</gene>
<reference evidence="1" key="1">
    <citation type="journal article" date="2016" name="Nat. Genet.">
        <title>A high-quality carrot genome assembly provides new insights into carotenoid accumulation and asterid genome evolution.</title>
        <authorList>
            <person name="Iorizzo M."/>
            <person name="Ellison S."/>
            <person name="Senalik D."/>
            <person name="Zeng P."/>
            <person name="Satapoomin P."/>
            <person name="Huang J."/>
            <person name="Bowman M."/>
            <person name="Iovene M."/>
            <person name="Sanseverino W."/>
            <person name="Cavagnaro P."/>
            <person name="Yildiz M."/>
            <person name="Macko-Podgorni A."/>
            <person name="Moranska E."/>
            <person name="Grzebelus E."/>
            <person name="Grzebelus D."/>
            <person name="Ashrafi H."/>
            <person name="Zheng Z."/>
            <person name="Cheng S."/>
            <person name="Spooner D."/>
            <person name="Van Deynze A."/>
            <person name="Simon P."/>
        </authorList>
    </citation>
    <scope>NUCLEOTIDE SEQUENCE</scope>
    <source>
        <tissue evidence="1">Leaf</tissue>
    </source>
</reference>
<proteinExistence type="predicted"/>
<organism evidence="1 2">
    <name type="scientific">Daucus carota subsp. sativus</name>
    <name type="common">Carrot</name>
    <dbReference type="NCBI Taxonomy" id="79200"/>
    <lineage>
        <taxon>Eukaryota</taxon>
        <taxon>Viridiplantae</taxon>
        <taxon>Streptophyta</taxon>
        <taxon>Embryophyta</taxon>
        <taxon>Tracheophyta</taxon>
        <taxon>Spermatophyta</taxon>
        <taxon>Magnoliopsida</taxon>
        <taxon>eudicotyledons</taxon>
        <taxon>Gunneridae</taxon>
        <taxon>Pentapetalae</taxon>
        <taxon>asterids</taxon>
        <taxon>campanulids</taxon>
        <taxon>Apiales</taxon>
        <taxon>Apiaceae</taxon>
        <taxon>Apioideae</taxon>
        <taxon>Scandiceae</taxon>
        <taxon>Daucinae</taxon>
        <taxon>Daucus</taxon>
        <taxon>Daucus sect. Daucus</taxon>
    </lineage>
</organism>
<dbReference type="Proteomes" id="UP000077755">
    <property type="component" value="Chromosome 1"/>
</dbReference>
<name>A0A166III5_DAUCS</name>
<dbReference type="Gramene" id="KZN11164">
    <property type="protein sequence ID" value="KZN11164"/>
    <property type="gene ID" value="DCAR_003820"/>
</dbReference>